<organism evidence="2 3">
    <name type="scientific">Virgibacillus siamensis</name>
    <dbReference type="NCBI Taxonomy" id="480071"/>
    <lineage>
        <taxon>Bacteria</taxon>
        <taxon>Bacillati</taxon>
        <taxon>Bacillota</taxon>
        <taxon>Bacilli</taxon>
        <taxon>Bacillales</taxon>
        <taxon>Bacillaceae</taxon>
        <taxon>Virgibacillus</taxon>
    </lineage>
</organism>
<gene>
    <name evidence="2" type="ORF">GCM10009001_25330</name>
</gene>
<proteinExistence type="predicted"/>
<keyword evidence="1" id="KW-1133">Transmembrane helix</keyword>
<feature type="transmembrane region" description="Helical" evidence="1">
    <location>
        <begin position="314"/>
        <end position="332"/>
    </location>
</feature>
<keyword evidence="1" id="KW-0472">Membrane</keyword>
<sequence length="376" mass="42972">MSATNLHEPIHRSNQTTEQLKGCLAFFKWLFLLVAIVLLAIMIFKIDDTDSSGLRILCIIVAAIFGVLALFVHWFSKDGEVETHFELNETGIHEYAINHKTRKESEYHLLFEDIDKVLIGNYVNHINFPTGQGVDFNRFGALIILINGAESYFEKAENMDEFNDWVTRLEDKQCPIYFTDYNLAPALRDRSTHYVDFTKIKGVPWSDITEPPPVGQESRRNPFLTWEHEGELKDPGEKERKEVTRKAEKLSVIALFVYALFAGAVILPGLPLDGEGAYETSSTILFGITMVNILIPSVLVYWRNYTKWRLPLQYLVVAIIGNSIALLIISLVTHADFVFWPILVMNVTNLLLGWFPALIAVKMIKVIFEFLTNRSR</sequence>
<evidence type="ECO:0000313" key="2">
    <source>
        <dbReference type="EMBL" id="GAA0606990.1"/>
    </source>
</evidence>
<accession>A0ABP3RG57</accession>
<feature type="transmembrane region" description="Helical" evidence="1">
    <location>
        <begin position="52"/>
        <end position="75"/>
    </location>
</feature>
<name>A0ABP3RG57_9BACI</name>
<protein>
    <submittedName>
        <fullName evidence="2">Uncharacterized protein</fullName>
    </submittedName>
</protein>
<comment type="caution">
    <text evidence="2">The sequence shown here is derived from an EMBL/GenBank/DDBJ whole genome shotgun (WGS) entry which is preliminary data.</text>
</comment>
<evidence type="ECO:0000313" key="3">
    <source>
        <dbReference type="Proteomes" id="UP001500866"/>
    </source>
</evidence>
<dbReference type="Proteomes" id="UP001500866">
    <property type="component" value="Unassembled WGS sequence"/>
</dbReference>
<keyword evidence="3" id="KW-1185">Reference proteome</keyword>
<dbReference type="EMBL" id="BAAADS010000018">
    <property type="protein sequence ID" value="GAA0606990.1"/>
    <property type="molecule type" value="Genomic_DNA"/>
</dbReference>
<evidence type="ECO:0000256" key="1">
    <source>
        <dbReference type="SAM" id="Phobius"/>
    </source>
</evidence>
<feature type="transmembrane region" description="Helical" evidence="1">
    <location>
        <begin position="250"/>
        <end position="270"/>
    </location>
</feature>
<feature type="transmembrane region" description="Helical" evidence="1">
    <location>
        <begin position="26"/>
        <end position="46"/>
    </location>
</feature>
<reference evidence="3" key="1">
    <citation type="journal article" date="2019" name="Int. J. Syst. Evol. Microbiol.">
        <title>The Global Catalogue of Microorganisms (GCM) 10K type strain sequencing project: providing services to taxonomists for standard genome sequencing and annotation.</title>
        <authorList>
            <consortium name="The Broad Institute Genomics Platform"/>
            <consortium name="The Broad Institute Genome Sequencing Center for Infectious Disease"/>
            <person name="Wu L."/>
            <person name="Ma J."/>
        </authorList>
    </citation>
    <scope>NUCLEOTIDE SEQUENCE [LARGE SCALE GENOMIC DNA]</scope>
    <source>
        <strain evidence="3">JCM 15395</strain>
    </source>
</reference>
<feature type="transmembrane region" description="Helical" evidence="1">
    <location>
        <begin position="338"/>
        <end position="361"/>
    </location>
</feature>
<feature type="transmembrane region" description="Helical" evidence="1">
    <location>
        <begin position="282"/>
        <end position="302"/>
    </location>
</feature>
<dbReference type="RefSeq" id="WP_343813676.1">
    <property type="nucleotide sequence ID" value="NZ_BAAADS010000018.1"/>
</dbReference>
<keyword evidence="1" id="KW-0812">Transmembrane</keyword>